<dbReference type="PANTHER" id="PTHR14905:SF7">
    <property type="entry name" value="VON WILLEBRAND FACTOR A DOMAIN-CONTAINING PROTEIN 7"/>
    <property type="match status" value="1"/>
</dbReference>
<dbReference type="PANTHER" id="PTHR14905">
    <property type="entry name" value="NG37"/>
    <property type="match status" value="1"/>
</dbReference>
<dbReference type="CDD" id="cd14738">
    <property type="entry name" value="PAAR_2"/>
    <property type="match status" value="1"/>
</dbReference>
<organism evidence="1 2">
    <name type="scientific">Archangium gephyra</name>
    <dbReference type="NCBI Taxonomy" id="48"/>
    <lineage>
        <taxon>Bacteria</taxon>
        <taxon>Pseudomonadati</taxon>
        <taxon>Myxococcota</taxon>
        <taxon>Myxococcia</taxon>
        <taxon>Myxococcales</taxon>
        <taxon>Cystobacterineae</taxon>
        <taxon>Archangiaceae</taxon>
        <taxon>Archangium</taxon>
    </lineage>
</organism>
<dbReference type="InterPro" id="IPR008727">
    <property type="entry name" value="PAAR_motif"/>
</dbReference>
<dbReference type="EMBL" id="CP011509">
    <property type="protein sequence ID" value="AKJ04770.1"/>
    <property type="molecule type" value="Genomic_DNA"/>
</dbReference>
<evidence type="ECO:0008006" key="3">
    <source>
        <dbReference type="Google" id="ProtNLM"/>
    </source>
</evidence>
<evidence type="ECO:0000313" key="1">
    <source>
        <dbReference type="EMBL" id="AKJ04770.1"/>
    </source>
</evidence>
<dbReference type="InterPro" id="IPR052577">
    <property type="entry name" value="VWA7"/>
</dbReference>
<dbReference type="Pfam" id="PF07217">
    <property type="entry name" value="Het-C"/>
    <property type="match status" value="2"/>
</dbReference>
<dbReference type="KEGG" id="age:AA314_06396"/>
<name>A0AAC8TGE7_9BACT</name>
<accession>A0AAC8TGE7</accession>
<dbReference type="InterPro" id="IPR010816">
    <property type="entry name" value="Het-C"/>
</dbReference>
<reference evidence="1 2" key="1">
    <citation type="submission" date="2015-05" db="EMBL/GenBank/DDBJ databases">
        <title>Genome assembly of Archangium gephyra DSM 2261.</title>
        <authorList>
            <person name="Sharma G."/>
            <person name="Subramanian S."/>
        </authorList>
    </citation>
    <scope>NUCLEOTIDE SEQUENCE [LARGE SCALE GENOMIC DNA]</scope>
    <source>
        <strain evidence="1 2">DSM 2261</strain>
    </source>
</reference>
<dbReference type="Proteomes" id="UP000035579">
    <property type="component" value="Chromosome"/>
</dbReference>
<evidence type="ECO:0000313" key="2">
    <source>
        <dbReference type="Proteomes" id="UP000035579"/>
    </source>
</evidence>
<dbReference type="Pfam" id="PF05488">
    <property type="entry name" value="PAAR_motif"/>
    <property type="match status" value="1"/>
</dbReference>
<proteinExistence type="predicted"/>
<dbReference type="AlphaFoldDB" id="A0AAC8TGE7"/>
<protein>
    <recommendedName>
        <fullName evidence="3">Zn-binding Pro-Ala-Ala-Arg (PAAR) domain-containing protein, incolved in TypeVI secretion</fullName>
    </recommendedName>
</protein>
<dbReference type="RefSeq" id="WP_082175460.1">
    <property type="nucleotide sequence ID" value="NZ_CP011509.1"/>
</dbReference>
<gene>
    <name evidence="1" type="ORF">AA314_06396</name>
</gene>
<sequence length="814" mass="88734">MPPAARITDQHVCPKVNPGPVPHVGGPTTSGEATVLIGYQPAARVGDSLLCVGPGATDSISQGEPTVIIGGRPAARLGDPTSHGGVLVAGCPTVVIGSSVQANAIKIAARDGTPFCEECEKKWQQEKAKVALEPDNDRLQSTFALDEFRGLAEAMSEAEFVQWIFLTFGDDIPEEACKKLRSALLGGSLPLAEIHITGKGLSGHEAAYDREKRQILVSRELVLAAREDNDEAWKLLIALLEEFGHHVDNLLRTEYSQVGGDAPLDEGSRMAYALVNLGWSEGEGRCEFAKYTSKAGEVPLEVEFKGMTEAVEKFLSAEQQEDDAQFGNLEFFNAGLGSGKPGSHGHESIEKALIEAGFSEKECHLVYFGNWLRDHSQLIDPKLLRFPGAVASLVPFTGFSRNGLTQIVDVLTRAKFEDVSHFRVNTTNLGVYRNEEHLDNPSGIEDKRSVDKMFRAACLPRELEVDPTTRMKRFIRSAAAQGSEEGYTGLKYLSDQLHLAVSKGKNNTGYLHLGQALHTLEDFFSHTNFVEVALVHVGYWVEPWVPARDGRASSLPITSGKFGGLDTAASLLLGLGESLKKENVCVAGQPTLASKIALILLKDFEFNKTYETLGGLLEDLYELEKKYPVLATLSCKTIGFVLWLFDAAIGEAIHTIGNLIDDAQTEFMSNPASTDPTHSQLAKDHDDHHLHTLAATLAKIAVKDVGLMMQQAWAGKVSSQQVVATAAKHFVHPVHIGKDDKRLLTVAAWAKSNGPKIKELGSRSRVADWTKEKAKELEELRKRADALLSDPPKGVRAVKRLRRASARKPALRSR</sequence>
<dbReference type="Gene3D" id="2.60.200.60">
    <property type="match status" value="2"/>
</dbReference>